<accession>A0A9N9IY02</accession>
<dbReference type="Proteomes" id="UP000789759">
    <property type="component" value="Unassembled WGS sequence"/>
</dbReference>
<dbReference type="EMBL" id="CAJVQA010018932">
    <property type="protein sequence ID" value="CAG8756661.1"/>
    <property type="molecule type" value="Genomic_DNA"/>
</dbReference>
<dbReference type="OrthoDB" id="2429379at2759"/>
<reference evidence="1" key="1">
    <citation type="submission" date="2021-06" db="EMBL/GenBank/DDBJ databases">
        <authorList>
            <person name="Kallberg Y."/>
            <person name="Tangrot J."/>
            <person name="Rosling A."/>
        </authorList>
    </citation>
    <scope>NUCLEOTIDE SEQUENCE</scope>
    <source>
        <strain evidence="1">FL966</strain>
    </source>
</reference>
<comment type="caution">
    <text evidence="1">The sequence shown here is derived from an EMBL/GenBank/DDBJ whole genome shotgun (WGS) entry which is preliminary data.</text>
</comment>
<gene>
    <name evidence="1" type="ORF">CPELLU_LOCUS15044</name>
</gene>
<feature type="non-terminal residue" evidence="1">
    <location>
        <position position="144"/>
    </location>
</feature>
<evidence type="ECO:0000313" key="2">
    <source>
        <dbReference type="Proteomes" id="UP000789759"/>
    </source>
</evidence>
<protein>
    <submittedName>
        <fullName evidence="1">404_t:CDS:1</fullName>
    </submittedName>
</protein>
<proteinExistence type="predicted"/>
<evidence type="ECO:0000313" key="1">
    <source>
        <dbReference type="EMBL" id="CAG8756661.1"/>
    </source>
</evidence>
<keyword evidence="2" id="KW-1185">Reference proteome</keyword>
<dbReference type="AlphaFoldDB" id="A0A9N9IY02"/>
<sequence length="144" mass="16572">MSTIATKFVTDYKLTTKMSLEELSQYTSKILDLLTDDKEKRCQVCNYLIKSITLAKSKAEAKKMNIYQVSDSICSRKTIKETAQCIMKDKLSKRDIKVISKTLVKTDSDFVVEAIIFEKLKDSEKLESTYLSMFLKKDELLLES</sequence>
<name>A0A9N9IY02_9GLOM</name>
<organism evidence="1 2">
    <name type="scientific">Cetraspora pellucida</name>
    <dbReference type="NCBI Taxonomy" id="1433469"/>
    <lineage>
        <taxon>Eukaryota</taxon>
        <taxon>Fungi</taxon>
        <taxon>Fungi incertae sedis</taxon>
        <taxon>Mucoromycota</taxon>
        <taxon>Glomeromycotina</taxon>
        <taxon>Glomeromycetes</taxon>
        <taxon>Diversisporales</taxon>
        <taxon>Gigasporaceae</taxon>
        <taxon>Cetraspora</taxon>
    </lineage>
</organism>